<evidence type="ECO:0000256" key="1">
    <source>
        <dbReference type="ARBA" id="ARBA00010290"/>
    </source>
</evidence>
<dbReference type="InterPro" id="IPR027417">
    <property type="entry name" value="P-loop_NTPase"/>
</dbReference>
<gene>
    <name evidence="7" type="ORF">Rt10032_c06g2789</name>
</gene>
<evidence type="ECO:0000256" key="3">
    <source>
        <dbReference type="ARBA" id="ARBA00023134"/>
    </source>
</evidence>
<dbReference type="GO" id="GO:0006886">
    <property type="term" value="P:intracellular protein transport"/>
    <property type="evidence" value="ECO:0007669"/>
    <property type="project" value="TreeGrafter"/>
</dbReference>
<keyword evidence="5" id="KW-0460">Magnesium</keyword>
<dbReference type="AlphaFoldDB" id="A0A511KEL7"/>
<dbReference type="InterPro" id="IPR024156">
    <property type="entry name" value="Small_GTPase_ARF"/>
</dbReference>
<dbReference type="SMART" id="SM00178">
    <property type="entry name" value="SAR"/>
    <property type="match status" value="1"/>
</dbReference>
<dbReference type="GO" id="GO:0005525">
    <property type="term" value="F:GTP binding"/>
    <property type="evidence" value="ECO:0007669"/>
    <property type="project" value="UniProtKB-KW"/>
</dbReference>
<dbReference type="EMBL" id="BJWK01000006">
    <property type="protein sequence ID" value="GEM08772.1"/>
    <property type="molecule type" value="Genomic_DNA"/>
</dbReference>
<evidence type="ECO:0000313" key="7">
    <source>
        <dbReference type="EMBL" id="GEM08772.1"/>
    </source>
</evidence>
<dbReference type="GO" id="GO:0003924">
    <property type="term" value="F:GTPase activity"/>
    <property type="evidence" value="ECO:0007669"/>
    <property type="project" value="InterPro"/>
</dbReference>
<dbReference type="GO" id="GO:0046872">
    <property type="term" value="F:metal ion binding"/>
    <property type="evidence" value="ECO:0007669"/>
    <property type="project" value="UniProtKB-KW"/>
</dbReference>
<feature type="binding site" evidence="4">
    <location>
        <begin position="24"/>
        <end position="31"/>
    </location>
    <ligand>
        <name>GTP</name>
        <dbReference type="ChEBI" id="CHEBI:37565"/>
    </ligand>
</feature>
<organism evidence="7 8">
    <name type="scientific">Rhodotorula toruloides</name>
    <name type="common">Yeast</name>
    <name type="synonym">Rhodosporidium toruloides</name>
    <dbReference type="NCBI Taxonomy" id="5286"/>
    <lineage>
        <taxon>Eukaryota</taxon>
        <taxon>Fungi</taxon>
        <taxon>Dikarya</taxon>
        <taxon>Basidiomycota</taxon>
        <taxon>Pucciniomycotina</taxon>
        <taxon>Microbotryomycetes</taxon>
        <taxon>Sporidiobolales</taxon>
        <taxon>Sporidiobolaceae</taxon>
        <taxon>Rhodotorula</taxon>
    </lineage>
</organism>
<name>A0A511KEL7_RHOTO</name>
<dbReference type="InterPro" id="IPR006689">
    <property type="entry name" value="Small_GTPase_ARF/SAR"/>
</dbReference>
<evidence type="ECO:0000313" key="8">
    <source>
        <dbReference type="Proteomes" id="UP000321518"/>
    </source>
</evidence>
<reference evidence="7 8" key="1">
    <citation type="submission" date="2019-07" db="EMBL/GenBank/DDBJ databases">
        <title>Rhodotorula toruloides NBRC10032 genome sequencing.</title>
        <authorList>
            <person name="Shida Y."/>
            <person name="Takaku H."/>
            <person name="Ogasawara W."/>
            <person name="Mori K."/>
        </authorList>
    </citation>
    <scope>NUCLEOTIDE SEQUENCE [LARGE SCALE GENOMIC DNA]</scope>
    <source>
        <strain evidence="7 8">NBRC10032</strain>
    </source>
</reference>
<dbReference type="InterPro" id="IPR005225">
    <property type="entry name" value="Small_GTP-bd"/>
</dbReference>
<dbReference type="PANTHER" id="PTHR45909:SF1">
    <property type="entry name" value="ADP-RIBOSYLATION FACTOR-RELATED PROTEIN 1"/>
    <property type="match status" value="1"/>
</dbReference>
<feature type="binding site" evidence="5">
    <location>
        <position position="55"/>
    </location>
    <ligand>
        <name>Mg(2+)</name>
        <dbReference type="ChEBI" id="CHEBI:18420"/>
    </ligand>
</feature>
<keyword evidence="2 4" id="KW-0547">Nucleotide-binding</keyword>
<dbReference type="GO" id="GO:0043001">
    <property type="term" value="P:Golgi to plasma membrane protein transport"/>
    <property type="evidence" value="ECO:0007669"/>
    <property type="project" value="TreeGrafter"/>
</dbReference>
<dbReference type="Pfam" id="PF00025">
    <property type="entry name" value="Arf"/>
    <property type="match status" value="1"/>
</dbReference>
<comment type="caution">
    <text evidence="7">The sequence shown here is derived from an EMBL/GenBank/DDBJ whole genome shotgun (WGS) entry which is preliminary data.</text>
</comment>
<accession>A0A511KEL7</accession>
<dbReference type="PROSITE" id="PS51417">
    <property type="entry name" value="ARF"/>
    <property type="match status" value="1"/>
</dbReference>
<dbReference type="OrthoDB" id="414781at2759"/>
<dbReference type="GO" id="GO:0005794">
    <property type="term" value="C:Golgi apparatus"/>
    <property type="evidence" value="ECO:0007669"/>
    <property type="project" value="TreeGrafter"/>
</dbReference>
<dbReference type="Gene3D" id="3.40.50.300">
    <property type="entry name" value="P-loop containing nucleotide triphosphate hydrolases"/>
    <property type="match status" value="1"/>
</dbReference>
<dbReference type="Proteomes" id="UP000321518">
    <property type="component" value="Unassembled WGS sequence"/>
</dbReference>
<dbReference type="SMART" id="SM00177">
    <property type="entry name" value="ARF"/>
    <property type="match status" value="1"/>
</dbReference>
<feature type="binding site" evidence="4">
    <location>
        <begin position="133"/>
        <end position="136"/>
    </location>
    <ligand>
        <name>GTP</name>
        <dbReference type="ChEBI" id="CHEBI:37565"/>
    </ligand>
</feature>
<sequence length="203" mass="22969">MYRLVTGFAAYLMQKQEYSVLIMGLDNAGKTTFLEKVKSTFNRTPDVDPKSIAPTIGQNIGRITLSSTVLQFWDLGGQRDIRRIWPKYYAECHAVVFVIDSTDKERSKECWKVFEEIVTDHRVDGVPTLVLANKQDCEGAMAVEDIKQMFNQLIVGKLNVSEGAVLPISALRGDGIREAVDWLFLRVHQYVLLISSFCPLPRP</sequence>
<dbReference type="PANTHER" id="PTHR45909">
    <property type="entry name" value="ADP-RIBOSYLATION FACTOR-RELATED PROTEIN 1"/>
    <property type="match status" value="1"/>
</dbReference>
<evidence type="ECO:0000256" key="5">
    <source>
        <dbReference type="PIRSR" id="PIRSR606689-2"/>
    </source>
</evidence>
<evidence type="ECO:0000256" key="4">
    <source>
        <dbReference type="PIRSR" id="PIRSR606689-1"/>
    </source>
</evidence>
<evidence type="ECO:0000256" key="6">
    <source>
        <dbReference type="RuleBase" id="RU003925"/>
    </source>
</evidence>
<dbReference type="GO" id="GO:0034067">
    <property type="term" value="P:protein localization to Golgi apparatus"/>
    <property type="evidence" value="ECO:0007669"/>
    <property type="project" value="TreeGrafter"/>
</dbReference>
<protein>
    <submittedName>
        <fullName evidence="7">ADP-ribosylation factor-related protein 1</fullName>
    </submittedName>
</protein>
<proteinExistence type="inferred from homology"/>
<dbReference type="PRINTS" id="PR00328">
    <property type="entry name" value="SAR1GTPBP"/>
</dbReference>
<dbReference type="SUPFAM" id="SSF52540">
    <property type="entry name" value="P-loop containing nucleoside triphosphate hydrolases"/>
    <property type="match status" value="1"/>
</dbReference>
<keyword evidence="3 4" id="KW-0342">GTP-binding</keyword>
<comment type="similarity">
    <text evidence="1 6">Belongs to the small GTPase superfamily. Arf family.</text>
</comment>
<feature type="binding site" evidence="4">
    <location>
        <position position="77"/>
    </location>
    <ligand>
        <name>GTP</name>
        <dbReference type="ChEBI" id="CHEBI:37565"/>
    </ligand>
</feature>
<evidence type="ECO:0000256" key="2">
    <source>
        <dbReference type="ARBA" id="ARBA00022741"/>
    </source>
</evidence>
<dbReference type="FunFam" id="3.40.50.300:FF:001166">
    <property type="entry name" value="ADP-ribosylation factor D"/>
    <property type="match status" value="1"/>
</dbReference>
<feature type="binding site" evidence="5">
    <location>
        <position position="31"/>
    </location>
    <ligand>
        <name>Mg(2+)</name>
        <dbReference type="ChEBI" id="CHEBI:18420"/>
    </ligand>
</feature>
<dbReference type="NCBIfam" id="TIGR00231">
    <property type="entry name" value="small_GTP"/>
    <property type="match status" value="1"/>
</dbReference>
<keyword evidence="5" id="KW-0479">Metal-binding</keyword>